<dbReference type="Gene3D" id="3.40.50.720">
    <property type="entry name" value="NAD(P)-binding Rossmann-like Domain"/>
    <property type="match status" value="1"/>
</dbReference>
<dbReference type="Gene3D" id="3.90.180.10">
    <property type="entry name" value="Medium-chain alcohol dehydrogenases, catalytic domain"/>
    <property type="match status" value="1"/>
</dbReference>
<dbReference type="PANTHER" id="PTHR45348">
    <property type="entry name" value="HYPOTHETICAL OXIDOREDUCTASE (EUROFUNG)"/>
    <property type="match status" value="1"/>
</dbReference>
<reference evidence="4 5" key="1">
    <citation type="journal article" date="2024" name="IMA Fungus">
        <title>IMA Genome - F19 : A genome assembly and annotation guide to empower mycologists, including annotated draft genome sequences of Ceratocystis pirilliformis, Diaporthe australafricana, Fusarium ophioides, Paecilomyces lecythidis, and Sporothrix stenoceras.</title>
        <authorList>
            <person name="Aylward J."/>
            <person name="Wilson A.M."/>
            <person name="Visagie C.M."/>
            <person name="Spraker J."/>
            <person name="Barnes I."/>
            <person name="Buitendag C."/>
            <person name="Ceriani C."/>
            <person name="Del Mar Angel L."/>
            <person name="du Plessis D."/>
            <person name="Fuchs T."/>
            <person name="Gasser K."/>
            <person name="Kramer D."/>
            <person name="Li W."/>
            <person name="Munsamy K."/>
            <person name="Piso A."/>
            <person name="Price J.L."/>
            <person name="Sonnekus B."/>
            <person name="Thomas C."/>
            <person name="van der Nest A."/>
            <person name="van Dijk A."/>
            <person name="van Heerden A."/>
            <person name="van Vuuren N."/>
            <person name="Yilmaz N."/>
            <person name="Duong T.A."/>
            <person name="van der Merwe N.A."/>
            <person name="Wingfield M.J."/>
            <person name="Wingfield B.D."/>
        </authorList>
    </citation>
    <scope>NUCLEOTIDE SEQUENCE [LARGE SCALE GENOMIC DNA]</scope>
    <source>
        <strain evidence="4 5">CMW 18167</strain>
    </source>
</reference>
<dbReference type="InterPro" id="IPR047122">
    <property type="entry name" value="Trans-enoyl_RdTase-like"/>
</dbReference>
<keyword evidence="5" id="KW-1185">Reference proteome</keyword>
<dbReference type="Pfam" id="PF00107">
    <property type="entry name" value="ADH_zinc_N"/>
    <property type="match status" value="1"/>
</dbReference>
<feature type="domain" description="Enoyl reductase (ER)" evidence="3">
    <location>
        <begin position="8"/>
        <end position="346"/>
    </location>
</feature>
<evidence type="ECO:0000259" key="3">
    <source>
        <dbReference type="SMART" id="SM00829"/>
    </source>
</evidence>
<dbReference type="SUPFAM" id="SSF50129">
    <property type="entry name" value="GroES-like"/>
    <property type="match status" value="1"/>
</dbReference>
<dbReference type="Proteomes" id="UP001583193">
    <property type="component" value="Unassembled WGS sequence"/>
</dbReference>
<evidence type="ECO:0000313" key="4">
    <source>
        <dbReference type="EMBL" id="KAL1880464.1"/>
    </source>
</evidence>
<dbReference type="InterPro" id="IPR020843">
    <property type="entry name" value="ER"/>
</dbReference>
<dbReference type="SUPFAM" id="SSF51735">
    <property type="entry name" value="NAD(P)-binding Rossmann-fold domains"/>
    <property type="match status" value="1"/>
</dbReference>
<dbReference type="CDD" id="cd08249">
    <property type="entry name" value="enoyl_reductase_like"/>
    <property type="match status" value="1"/>
</dbReference>
<sequence>MKAIVLQGETGKAALVTDRPAPKPRPGYVLVDVKAVALNPTDWKHMAFVNVKGAVVGCDVAGVVAETNTGYKKNWKVGDRIMGFAHGGNSLNLEDGAFAERVALKADMAIRIPDSLSFEDAATLPLGLVTVGQGLFQEMGLNIPTPDVTVDTVKPNGETILIYGGSSATGTLGIQLAKLAGYTPITTASKRNFGLVKSLGAVAAFDYSDPAKCAAEIREYTNNSLKLAWDTIALPEAAKICADALAPGPGATYGSILAIKSPREDVKNTFSLAYTSVGEGVNKPHTKSDPKPDHFEFIKKWMAVAETLLKNGQVKPHPKRVGKGLEGVLDGCEEMKAGKVSGQKLVYAL</sequence>
<evidence type="ECO:0000256" key="1">
    <source>
        <dbReference type="ARBA" id="ARBA00008072"/>
    </source>
</evidence>
<dbReference type="InterPro" id="IPR013154">
    <property type="entry name" value="ADH-like_N"/>
</dbReference>
<evidence type="ECO:0000313" key="5">
    <source>
        <dbReference type="Proteomes" id="UP001583193"/>
    </source>
</evidence>
<comment type="caution">
    <text evidence="4">The sequence shown here is derived from an EMBL/GenBank/DDBJ whole genome shotgun (WGS) entry which is preliminary data.</text>
</comment>
<dbReference type="PANTHER" id="PTHR45348:SF2">
    <property type="entry name" value="ZINC-TYPE ALCOHOL DEHYDROGENASE-LIKE PROTEIN C2E1P3.01"/>
    <property type="match status" value="1"/>
</dbReference>
<protein>
    <recommendedName>
        <fullName evidence="3">Enoyl reductase (ER) domain-containing protein</fullName>
    </recommendedName>
</protein>
<name>A0ABR3XWU4_9EURO</name>
<dbReference type="InterPro" id="IPR013149">
    <property type="entry name" value="ADH-like_C"/>
</dbReference>
<dbReference type="InterPro" id="IPR011032">
    <property type="entry name" value="GroES-like_sf"/>
</dbReference>
<proteinExistence type="inferred from homology"/>
<evidence type="ECO:0000256" key="2">
    <source>
        <dbReference type="ARBA" id="ARBA00023002"/>
    </source>
</evidence>
<keyword evidence="2" id="KW-0560">Oxidoreductase</keyword>
<dbReference type="InterPro" id="IPR036291">
    <property type="entry name" value="NAD(P)-bd_dom_sf"/>
</dbReference>
<organism evidence="4 5">
    <name type="scientific">Paecilomyces lecythidis</name>
    <dbReference type="NCBI Taxonomy" id="3004212"/>
    <lineage>
        <taxon>Eukaryota</taxon>
        <taxon>Fungi</taxon>
        <taxon>Dikarya</taxon>
        <taxon>Ascomycota</taxon>
        <taxon>Pezizomycotina</taxon>
        <taxon>Eurotiomycetes</taxon>
        <taxon>Eurotiomycetidae</taxon>
        <taxon>Eurotiales</taxon>
        <taxon>Thermoascaceae</taxon>
        <taxon>Paecilomyces</taxon>
    </lineage>
</organism>
<comment type="similarity">
    <text evidence="1">Belongs to the zinc-containing alcohol dehydrogenase family.</text>
</comment>
<gene>
    <name evidence="4" type="ORF">Plec18167_003868</name>
</gene>
<dbReference type="SMART" id="SM00829">
    <property type="entry name" value="PKS_ER"/>
    <property type="match status" value="1"/>
</dbReference>
<dbReference type="EMBL" id="JAVDPF010000009">
    <property type="protein sequence ID" value="KAL1880464.1"/>
    <property type="molecule type" value="Genomic_DNA"/>
</dbReference>
<dbReference type="Pfam" id="PF08240">
    <property type="entry name" value="ADH_N"/>
    <property type="match status" value="1"/>
</dbReference>
<accession>A0ABR3XWU4</accession>